<gene>
    <name evidence="1" type="ORF">PUN28_007850</name>
</gene>
<evidence type="ECO:0000313" key="2">
    <source>
        <dbReference type="Proteomes" id="UP001430953"/>
    </source>
</evidence>
<accession>A0AAW2FW79</accession>
<proteinExistence type="predicted"/>
<comment type="caution">
    <text evidence="1">The sequence shown here is derived from an EMBL/GenBank/DDBJ whole genome shotgun (WGS) entry which is preliminary data.</text>
</comment>
<evidence type="ECO:0000313" key="1">
    <source>
        <dbReference type="EMBL" id="KAL0119688.1"/>
    </source>
</evidence>
<reference evidence="1 2" key="1">
    <citation type="submission" date="2023-03" db="EMBL/GenBank/DDBJ databases">
        <title>High recombination rates correlate with genetic variation in Cardiocondyla obscurior ants.</title>
        <authorList>
            <person name="Errbii M."/>
        </authorList>
    </citation>
    <scope>NUCLEOTIDE SEQUENCE [LARGE SCALE GENOMIC DNA]</scope>
    <source>
        <strain evidence="1">Alpha-2009</strain>
        <tissue evidence="1">Whole body</tissue>
    </source>
</reference>
<dbReference type="EMBL" id="JADYXP020000007">
    <property type="protein sequence ID" value="KAL0119688.1"/>
    <property type="molecule type" value="Genomic_DNA"/>
</dbReference>
<keyword evidence="2" id="KW-1185">Reference proteome</keyword>
<name>A0AAW2FW79_9HYME</name>
<organism evidence="1 2">
    <name type="scientific">Cardiocondyla obscurior</name>
    <dbReference type="NCBI Taxonomy" id="286306"/>
    <lineage>
        <taxon>Eukaryota</taxon>
        <taxon>Metazoa</taxon>
        <taxon>Ecdysozoa</taxon>
        <taxon>Arthropoda</taxon>
        <taxon>Hexapoda</taxon>
        <taxon>Insecta</taxon>
        <taxon>Pterygota</taxon>
        <taxon>Neoptera</taxon>
        <taxon>Endopterygota</taxon>
        <taxon>Hymenoptera</taxon>
        <taxon>Apocrita</taxon>
        <taxon>Aculeata</taxon>
        <taxon>Formicoidea</taxon>
        <taxon>Formicidae</taxon>
        <taxon>Myrmicinae</taxon>
        <taxon>Cardiocondyla</taxon>
    </lineage>
</organism>
<sequence length="113" mass="12711">MVVSFPPRPEISSRHLSLVAEARARGRSFCTPFRASKKRCFGTTRLYGGRGARSGVRRELRRVPGVTNPLHPPSPSTTFNKFRYPPLSECEIRTSPVFFVATKVLVPFRASDF</sequence>
<dbReference type="Proteomes" id="UP001430953">
    <property type="component" value="Unassembled WGS sequence"/>
</dbReference>
<dbReference type="AlphaFoldDB" id="A0AAW2FW79"/>
<protein>
    <submittedName>
        <fullName evidence="1">Uncharacterized protein</fullName>
    </submittedName>
</protein>